<evidence type="ECO:0000256" key="1">
    <source>
        <dbReference type="SAM" id="MobiDB-lite"/>
    </source>
</evidence>
<comment type="caution">
    <text evidence="2">The sequence shown here is derived from an EMBL/GenBank/DDBJ whole genome shotgun (WGS) entry which is preliminary data.</text>
</comment>
<organism evidence="2 3">
    <name type="scientific">Colletotrichum zoysiae</name>
    <dbReference type="NCBI Taxonomy" id="1216348"/>
    <lineage>
        <taxon>Eukaryota</taxon>
        <taxon>Fungi</taxon>
        <taxon>Dikarya</taxon>
        <taxon>Ascomycota</taxon>
        <taxon>Pezizomycotina</taxon>
        <taxon>Sordariomycetes</taxon>
        <taxon>Hypocreomycetidae</taxon>
        <taxon>Glomerellales</taxon>
        <taxon>Glomerellaceae</taxon>
        <taxon>Colletotrichum</taxon>
        <taxon>Colletotrichum graminicola species complex</taxon>
    </lineage>
</organism>
<dbReference type="EMBL" id="MU842855">
    <property type="protein sequence ID" value="KAK2030121.1"/>
    <property type="molecule type" value="Genomic_DNA"/>
</dbReference>
<keyword evidence="3" id="KW-1185">Reference proteome</keyword>
<feature type="region of interest" description="Disordered" evidence="1">
    <location>
        <begin position="51"/>
        <end position="77"/>
    </location>
</feature>
<evidence type="ECO:0000313" key="3">
    <source>
        <dbReference type="Proteomes" id="UP001232148"/>
    </source>
</evidence>
<name>A0AAD9HJ66_9PEZI</name>
<dbReference type="Proteomes" id="UP001232148">
    <property type="component" value="Unassembled WGS sequence"/>
</dbReference>
<sequence length="77" mass="8874">MEFRPKGIHTKHLTEADRLRIRTLYFDAYMAPKSIAKQTGYTLSQVRHAVRAQSAAVKPRSGRPRKPKKDQEKAEPK</sequence>
<protein>
    <submittedName>
        <fullName evidence="2">Uncharacterized protein</fullName>
    </submittedName>
</protein>
<accession>A0AAD9HJ66</accession>
<proteinExistence type="predicted"/>
<dbReference type="AlphaFoldDB" id="A0AAD9HJ66"/>
<gene>
    <name evidence="2" type="ORF">LX32DRAFT_638490</name>
</gene>
<reference evidence="2" key="1">
    <citation type="submission" date="2021-06" db="EMBL/GenBank/DDBJ databases">
        <title>Comparative genomics, transcriptomics and evolutionary studies reveal genomic signatures of adaptation to plant cell wall in hemibiotrophic fungi.</title>
        <authorList>
            <consortium name="DOE Joint Genome Institute"/>
            <person name="Baroncelli R."/>
            <person name="Diaz J.F."/>
            <person name="Benocci T."/>
            <person name="Peng M."/>
            <person name="Battaglia E."/>
            <person name="Haridas S."/>
            <person name="Andreopoulos W."/>
            <person name="Labutti K."/>
            <person name="Pangilinan J."/>
            <person name="Floch G.L."/>
            <person name="Makela M.R."/>
            <person name="Henrissat B."/>
            <person name="Grigoriev I.V."/>
            <person name="Crouch J.A."/>
            <person name="De Vries R.P."/>
            <person name="Sukno S.A."/>
            <person name="Thon M.R."/>
        </authorList>
    </citation>
    <scope>NUCLEOTIDE SEQUENCE</scope>
    <source>
        <strain evidence="2">MAFF235873</strain>
    </source>
</reference>
<evidence type="ECO:0000313" key="2">
    <source>
        <dbReference type="EMBL" id="KAK2030121.1"/>
    </source>
</evidence>